<organism evidence="2">
    <name type="scientific">viral metagenome</name>
    <dbReference type="NCBI Taxonomy" id="1070528"/>
    <lineage>
        <taxon>unclassified sequences</taxon>
        <taxon>metagenomes</taxon>
        <taxon>organismal metagenomes</taxon>
    </lineage>
</organism>
<dbReference type="InterPro" id="IPR013320">
    <property type="entry name" value="ConA-like_dom_sf"/>
</dbReference>
<evidence type="ECO:0000313" key="2">
    <source>
        <dbReference type="EMBL" id="QHS79958.1"/>
    </source>
</evidence>
<evidence type="ECO:0008006" key="3">
    <source>
        <dbReference type="Google" id="ProtNLM"/>
    </source>
</evidence>
<protein>
    <recommendedName>
        <fullName evidence="3">Lectin/glucanase superfamily protein</fullName>
    </recommendedName>
</protein>
<feature type="transmembrane region" description="Helical" evidence="1">
    <location>
        <begin position="25"/>
        <end position="45"/>
    </location>
</feature>
<name>A0A6C0AJK1_9ZZZZ</name>
<dbReference type="AlphaFoldDB" id="A0A6C0AJK1"/>
<keyword evidence="1" id="KW-0812">Transmembrane</keyword>
<dbReference type="SUPFAM" id="SSF49899">
    <property type="entry name" value="Concanavalin A-like lectins/glucanases"/>
    <property type="match status" value="1"/>
</dbReference>
<reference evidence="2" key="1">
    <citation type="journal article" date="2020" name="Nature">
        <title>Giant virus diversity and host interactions through global metagenomics.</title>
        <authorList>
            <person name="Schulz F."/>
            <person name="Roux S."/>
            <person name="Paez-Espino D."/>
            <person name="Jungbluth S."/>
            <person name="Walsh D.A."/>
            <person name="Denef V.J."/>
            <person name="McMahon K.D."/>
            <person name="Konstantinidis K.T."/>
            <person name="Eloe-Fadrosh E.A."/>
            <person name="Kyrpides N.C."/>
            <person name="Woyke T."/>
        </authorList>
    </citation>
    <scope>NUCLEOTIDE SEQUENCE</scope>
    <source>
        <strain evidence="2">GVMAG-S-1035375-24</strain>
    </source>
</reference>
<accession>A0A6C0AJK1</accession>
<dbReference type="EMBL" id="MN740664">
    <property type="protein sequence ID" value="QHS79958.1"/>
    <property type="molecule type" value="Genomic_DNA"/>
</dbReference>
<proteinExistence type="predicted"/>
<dbReference type="Gene3D" id="2.60.120.200">
    <property type="match status" value="1"/>
</dbReference>
<keyword evidence="1" id="KW-1133">Transmembrane helix</keyword>
<sequence length="289" mass="29606">MGSSVSKPPQPMILVPQSSAPKSSFLPIAGTIVVLGLFMAILYMASKTIGSGASLSSNLVSTQVDGKTGSTVASTMSGSNTSLQFWMYIKDWDYKFGETKRVIAQTSAMTPGVSVPAVTLHPTDNALDITVSVYPGDDASLQTSNNGAGAAFTVTLENVPLQSWFSVSISIHGRNIDVYQNGSLVLSSLLPGVPMPASGNLVIGGGGGFSGSVCTVKTGSIQLQPADASGFYAAGTECSSSTPSSSSSQLNNLNLFGYNFVFGVTDSTGKQVTGLSSSDVSGMFSSTSQ</sequence>
<evidence type="ECO:0000256" key="1">
    <source>
        <dbReference type="SAM" id="Phobius"/>
    </source>
</evidence>
<keyword evidence="1" id="KW-0472">Membrane</keyword>